<keyword evidence="1" id="KW-0808">Transferase</keyword>
<proteinExistence type="predicted"/>
<organismHost>
    <name type="scientific">Bos taurus</name>
    <name type="common">Bovine</name>
    <dbReference type="NCBI Taxonomy" id="9913"/>
</organismHost>
<name>Q65634_BLV</name>
<organism evidence="1">
    <name type="scientific">Bovine leukemia virus</name>
    <name type="common">BLV</name>
    <dbReference type="NCBI Taxonomy" id="11901"/>
    <lineage>
        <taxon>Viruses</taxon>
        <taxon>Riboviria</taxon>
        <taxon>Pararnavirae</taxon>
        <taxon>Artverviricota</taxon>
        <taxon>Revtraviricetes</taxon>
        <taxon>Ortervirales</taxon>
        <taxon>Retroviridae</taxon>
        <taxon>Orthoretrovirinae</taxon>
        <taxon>Deltaretrovirus</taxon>
        <taxon>Deltaretrovirus bovleu</taxon>
    </lineage>
</organism>
<keyword evidence="1" id="KW-0548">Nucleotidyltransferase</keyword>
<sequence>LVERTNGLLKLLLSKYHLDELHLPMTQALSRALWTHNQINLLPIL</sequence>
<dbReference type="GO" id="GO:0003964">
    <property type="term" value="F:RNA-directed DNA polymerase activity"/>
    <property type="evidence" value="ECO:0007669"/>
    <property type="project" value="UniProtKB-KW"/>
</dbReference>
<gene>
    <name evidence="1" type="primary">pol</name>
</gene>
<keyword evidence="1" id="KW-0695">RNA-directed DNA polymerase</keyword>
<feature type="non-terminal residue" evidence="1">
    <location>
        <position position="45"/>
    </location>
</feature>
<evidence type="ECO:0000313" key="1">
    <source>
        <dbReference type="EMBL" id="AAB62994.1"/>
    </source>
</evidence>
<feature type="non-terminal residue" evidence="1">
    <location>
        <position position="1"/>
    </location>
</feature>
<accession>Q65634</accession>
<protein>
    <submittedName>
        <fullName evidence="1">Reverse transcriptase</fullName>
    </submittedName>
</protein>
<dbReference type="EMBL" id="U45272">
    <property type="protein sequence ID" value="AAB62994.1"/>
    <property type="molecule type" value="Genomic_DNA"/>
</dbReference>
<reference evidence="1" key="1">
    <citation type="journal article" date="1997" name="J. Gen. Virol.">
        <title>Degenerate and specific PCR assays for the detection of bovine leukaemia virus and primate T cell leukaemia/lymphoma virus pol DNA and RNA: phylogenetic comparisons of amplified sequences from cattle and primates from around the world.</title>
        <authorList>
            <person name="Dube S."/>
            <person name="Bachman S."/>
            <person name="Spicer T."/>
            <person name="Love J."/>
            <person name="Choi D."/>
            <person name="Esteban E."/>
            <person name="Ferrer J.F."/>
            <person name="Poiesz B.J."/>
        </authorList>
    </citation>
    <scope>NUCLEOTIDE SEQUENCE</scope>
</reference>